<comment type="caution">
    <text evidence="1">The sequence shown here is derived from an EMBL/GenBank/DDBJ whole genome shotgun (WGS) entry which is preliminary data.</text>
</comment>
<proteinExistence type="predicted"/>
<accession>A0ACC2M6N1</accession>
<evidence type="ECO:0000313" key="2">
    <source>
        <dbReference type="Proteomes" id="UP001234297"/>
    </source>
</evidence>
<gene>
    <name evidence="1" type="ORF">MRB53_017948</name>
</gene>
<evidence type="ECO:0000313" key="1">
    <source>
        <dbReference type="EMBL" id="KAJ8641254.1"/>
    </source>
</evidence>
<reference evidence="1 2" key="1">
    <citation type="journal article" date="2022" name="Hortic Res">
        <title>A haplotype resolved chromosomal level avocado genome allows analysis of novel avocado genes.</title>
        <authorList>
            <person name="Nath O."/>
            <person name="Fletcher S.J."/>
            <person name="Hayward A."/>
            <person name="Shaw L.M."/>
            <person name="Masouleh A.K."/>
            <person name="Furtado A."/>
            <person name="Henry R.J."/>
            <person name="Mitter N."/>
        </authorList>
    </citation>
    <scope>NUCLEOTIDE SEQUENCE [LARGE SCALE GENOMIC DNA]</scope>
    <source>
        <strain evidence="2">cv. Hass</strain>
    </source>
</reference>
<dbReference type="EMBL" id="CM056813">
    <property type="protein sequence ID" value="KAJ8641254.1"/>
    <property type="molecule type" value="Genomic_DNA"/>
</dbReference>
<sequence>MTQLAATDPTYNKWHATDCQVKSWLFDAMQPNQMKRFIRYDTAKQVWDAIKKTYSDGSDEVKIYDLHRRSFTKTHNGAPVANYYSELTEIFQELDQLSPSNMKDPADIETRHKEIDRLRIYIFLQKDGFTKGERGIRAEPHSHQLSHPKRLDQNLHQVHLAPRPWPPQDLLTRAVIGCGIRRRKLYYLDMTKDCYKRLGKANHVTGDESIRMKKIWLYPHQRSKLDPCALRCVFVGYSATQKGYKCFHPPTQTLHVTADVTFNESEFYYSGGDLEHPLQGESSIFAEDTQNQIIQIPHSVSDQPMSEHQP</sequence>
<dbReference type="Proteomes" id="UP001234297">
    <property type="component" value="Chromosome 5"/>
</dbReference>
<protein>
    <submittedName>
        <fullName evidence="1">Uncharacterized protein</fullName>
    </submittedName>
</protein>
<name>A0ACC2M6N1_PERAE</name>
<organism evidence="1 2">
    <name type="scientific">Persea americana</name>
    <name type="common">Avocado</name>
    <dbReference type="NCBI Taxonomy" id="3435"/>
    <lineage>
        <taxon>Eukaryota</taxon>
        <taxon>Viridiplantae</taxon>
        <taxon>Streptophyta</taxon>
        <taxon>Embryophyta</taxon>
        <taxon>Tracheophyta</taxon>
        <taxon>Spermatophyta</taxon>
        <taxon>Magnoliopsida</taxon>
        <taxon>Magnoliidae</taxon>
        <taxon>Laurales</taxon>
        <taxon>Lauraceae</taxon>
        <taxon>Persea</taxon>
    </lineage>
</organism>
<keyword evidence="2" id="KW-1185">Reference proteome</keyword>